<dbReference type="GO" id="GO:0008270">
    <property type="term" value="F:zinc ion binding"/>
    <property type="evidence" value="ECO:0007669"/>
    <property type="project" value="UniProtKB-KW"/>
</dbReference>
<evidence type="ECO:0000256" key="4">
    <source>
        <dbReference type="ARBA" id="ARBA00022833"/>
    </source>
</evidence>
<evidence type="ECO:0000256" key="5">
    <source>
        <dbReference type="PROSITE-ProRule" id="PRU00723"/>
    </source>
</evidence>
<dbReference type="InterPro" id="IPR000571">
    <property type="entry name" value="Znf_CCCH"/>
</dbReference>
<dbReference type="AlphaFoldDB" id="A0A4U5P9F7"/>
<name>A0A4U5P9F7_STECR</name>
<evidence type="ECO:0000256" key="2">
    <source>
        <dbReference type="ARBA" id="ARBA00022737"/>
    </source>
</evidence>
<gene>
    <name evidence="8" type="ORF">L596_007352</name>
</gene>
<dbReference type="Proteomes" id="UP000298663">
    <property type="component" value="Unassembled WGS sequence"/>
</dbReference>
<keyword evidence="3 5" id="KW-0863">Zinc-finger</keyword>
<sequence>MREKSLSPHSSCGAPAERSNCSFYSKIGACRHGLKCSRQHIEPKSSQITYIILRGINFFSSGLLLFLFLLRLFCFGLDCLELGPALF</sequence>
<organism evidence="8 9">
    <name type="scientific">Steinernema carpocapsae</name>
    <name type="common">Entomopathogenic nematode</name>
    <dbReference type="NCBI Taxonomy" id="34508"/>
    <lineage>
        <taxon>Eukaryota</taxon>
        <taxon>Metazoa</taxon>
        <taxon>Ecdysozoa</taxon>
        <taxon>Nematoda</taxon>
        <taxon>Chromadorea</taxon>
        <taxon>Rhabditida</taxon>
        <taxon>Tylenchina</taxon>
        <taxon>Panagrolaimomorpha</taxon>
        <taxon>Strongyloidoidea</taxon>
        <taxon>Steinernematidae</taxon>
        <taxon>Steinernema</taxon>
    </lineage>
</organism>
<keyword evidence="6" id="KW-0472">Membrane</keyword>
<dbReference type="OrthoDB" id="75923at2759"/>
<evidence type="ECO:0000259" key="7">
    <source>
        <dbReference type="PROSITE" id="PS50103"/>
    </source>
</evidence>
<feature type="transmembrane region" description="Helical" evidence="6">
    <location>
        <begin position="48"/>
        <end position="70"/>
    </location>
</feature>
<keyword evidence="4 5" id="KW-0862">Zinc</keyword>
<dbReference type="GO" id="GO:0003723">
    <property type="term" value="F:RNA binding"/>
    <property type="evidence" value="ECO:0007669"/>
    <property type="project" value="InterPro"/>
</dbReference>
<evidence type="ECO:0000313" key="9">
    <source>
        <dbReference type="Proteomes" id="UP000298663"/>
    </source>
</evidence>
<evidence type="ECO:0000256" key="6">
    <source>
        <dbReference type="SAM" id="Phobius"/>
    </source>
</evidence>
<keyword evidence="6" id="KW-0812">Transmembrane</keyword>
<dbReference type="GO" id="GO:0089701">
    <property type="term" value="C:U2AF complex"/>
    <property type="evidence" value="ECO:0007669"/>
    <property type="project" value="InterPro"/>
</dbReference>
<evidence type="ECO:0000313" key="8">
    <source>
        <dbReference type="EMBL" id="TKR92770.1"/>
    </source>
</evidence>
<keyword evidence="6" id="KW-1133">Transmembrane helix</keyword>
<accession>A0A4U5P9F7</accession>
<comment type="caution">
    <text evidence="8">The sequence shown here is derived from an EMBL/GenBank/DDBJ whole genome shotgun (WGS) entry which is preliminary data.</text>
</comment>
<reference evidence="8 9" key="1">
    <citation type="journal article" date="2015" name="Genome Biol.">
        <title>Comparative genomics of Steinernema reveals deeply conserved gene regulatory networks.</title>
        <authorList>
            <person name="Dillman A.R."/>
            <person name="Macchietto M."/>
            <person name="Porter C.F."/>
            <person name="Rogers A."/>
            <person name="Williams B."/>
            <person name="Antoshechkin I."/>
            <person name="Lee M.M."/>
            <person name="Goodwin Z."/>
            <person name="Lu X."/>
            <person name="Lewis E.E."/>
            <person name="Goodrich-Blair H."/>
            <person name="Stock S.P."/>
            <person name="Adams B.J."/>
            <person name="Sternberg P.W."/>
            <person name="Mortazavi A."/>
        </authorList>
    </citation>
    <scope>NUCLEOTIDE SEQUENCE [LARGE SCALE GENOMIC DNA]</scope>
    <source>
        <strain evidence="8 9">ALL</strain>
    </source>
</reference>
<proteinExistence type="predicted"/>
<keyword evidence="2" id="KW-0677">Repeat</keyword>
<dbReference type="PANTHER" id="PTHR12620">
    <property type="entry name" value="U2 SNRNP AUXILIARY FACTOR, SMALL SUBUNIT"/>
    <property type="match status" value="1"/>
</dbReference>
<dbReference type="InterPro" id="IPR009145">
    <property type="entry name" value="U2AF_small"/>
</dbReference>
<dbReference type="Pfam" id="PF00642">
    <property type="entry name" value="zf-CCCH"/>
    <property type="match status" value="1"/>
</dbReference>
<evidence type="ECO:0000256" key="3">
    <source>
        <dbReference type="ARBA" id="ARBA00022771"/>
    </source>
</evidence>
<protein>
    <recommendedName>
        <fullName evidence="7">C3H1-type domain-containing protein</fullName>
    </recommendedName>
</protein>
<dbReference type="PROSITE" id="PS50103">
    <property type="entry name" value="ZF_C3H1"/>
    <property type="match status" value="1"/>
</dbReference>
<dbReference type="STRING" id="34508.A0A4U5P9F7"/>
<dbReference type="EMBL" id="AZBU02000002">
    <property type="protein sequence ID" value="TKR92770.1"/>
    <property type="molecule type" value="Genomic_DNA"/>
</dbReference>
<feature type="zinc finger region" description="C3H1-type" evidence="5">
    <location>
        <begin position="15"/>
        <end position="43"/>
    </location>
</feature>
<reference evidence="8 9" key="2">
    <citation type="journal article" date="2019" name="G3 (Bethesda)">
        <title>Hybrid Assembly of the Genome of the Entomopathogenic Nematode Steinernema carpocapsae Identifies the X-Chromosome.</title>
        <authorList>
            <person name="Serra L."/>
            <person name="Macchietto M."/>
            <person name="Macias-Munoz A."/>
            <person name="McGill C.J."/>
            <person name="Rodriguez I.M."/>
            <person name="Rodriguez B."/>
            <person name="Murad R."/>
            <person name="Mortazavi A."/>
        </authorList>
    </citation>
    <scope>NUCLEOTIDE SEQUENCE [LARGE SCALE GENOMIC DNA]</scope>
    <source>
        <strain evidence="8 9">ALL</strain>
    </source>
</reference>
<feature type="domain" description="C3H1-type" evidence="7">
    <location>
        <begin position="15"/>
        <end position="43"/>
    </location>
</feature>
<keyword evidence="9" id="KW-1185">Reference proteome</keyword>
<keyword evidence="1 5" id="KW-0479">Metal-binding</keyword>
<dbReference type="GO" id="GO:0000398">
    <property type="term" value="P:mRNA splicing, via spliceosome"/>
    <property type="evidence" value="ECO:0007669"/>
    <property type="project" value="InterPro"/>
</dbReference>
<evidence type="ECO:0000256" key="1">
    <source>
        <dbReference type="ARBA" id="ARBA00022723"/>
    </source>
</evidence>